<evidence type="ECO:0000256" key="2">
    <source>
        <dbReference type="ARBA" id="ARBA00022692"/>
    </source>
</evidence>
<dbReference type="PANTHER" id="PTHR20952">
    <property type="entry name" value="ADP-RIBOSYLATION-LIKE FACTOR 6-INTERACTING PROTEIN"/>
    <property type="match status" value="1"/>
</dbReference>
<proteinExistence type="predicted"/>
<dbReference type="GO" id="GO:0005783">
    <property type="term" value="C:endoplasmic reticulum"/>
    <property type="evidence" value="ECO:0007669"/>
    <property type="project" value="UniProtKB-ARBA"/>
</dbReference>
<evidence type="ECO:0000256" key="3">
    <source>
        <dbReference type="ARBA" id="ARBA00022989"/>
    </source>
</evidence>
<keyword evidence="3 5" id="KW-1133">Transmembrane helix</keyword>
<dbReference type="Pfam" id="PF24456">
    <property type="entry name" value="RHD_RETREG1-3"/>
    <property type="match status" value="1"/>
</dbReference>
<evidence type="ECO:0000313" key="7">
    <source>
        <dbReference type="EMBL" id="KAF2903640.1"/>
    </source>
</evidence>
<evidence type="ECO:0000259" key="6">
    <source>
        <dbReference type="Pfam" id="PF24456"/>
    </source>
</evidence>
<dbReference type="InterPro" id="IPR052114">
    <property type="entry name" value="ER_autophagy_membrane_reg"/>
</dbReference>
<accession>A0A8K0DNK0</accession>
<feature type="transmembrane region" description="Helical" evidence="5">
    <location>
        <begin position="200"/>
        <end position="216"/>
    </location>
</feature>
<dbReference type="PANTHER" id="PTHR20952:SF0">
    <property type="entry name" value="ADP-RIBOSYLATION FACTOR-LIKE PROTEIN 6-INTERACTING PROTEIN 1"/>
    <property type="match status" value="1"/>
</dbReference>
<dbReference type="AlphaFoldDB" id="A0A8K0DNK0"/>
<organism evidence="7 8">
    <name type="scientific">Ignelater luminosus</name>
    <name type="common">Cucubano</name>
    <name type="synonym">Pyrophorus luminosus</name>
    <dbReference type="NCBI Taxonomy" id="2038154"/>
    <lineage>
        <taxon>Eukaryota</taxon>
        <taxon>Metazoa</taxon>
        <taxon>Ecdysozoa</taxon>
        <taxon>Arthropoda</taxon>
        <taxon>Hexapoda</taxon>
        <taxon>Insecta</taxon>
        <taxon>Pterygota</taxon>
        <taxon>Neoptera</taxon>
        <taxon>Endopterygota</taxon>
        <taxon>Coleoptera</taxon>
        <taxon>Polyphaga</taxon>
        <taxon>Elateriformia</taxon>
        <taxon>Elateroidea</taxon>
        <taxon>Elateridae</taxon>
        <taxon>Agrypninae</taxon>
        <taxon>Pyrophorini</taxon>
        <taxon>Ignelater</taxon>
    </lineage>
</organism>
<comment type="caution">
    <text evidence="7">The sequence shown here is derived from an EMBL/GenBank/DDBJ whole genome shotgun (WGS) entry which is preliminary data.</text>
</comment>
<dbReference type="EMBL" id="VTPC01000964">
    <property type="protein sequence ID" value="KAF2903640.1"/>
    <property type="molecule type" value="Genomic_DNA"/>
</dbReference>
<name>A0A8K0DNK0_IGNLU</name>
<dbReference type="OrthoDB" id="6416122at2759"/>
<feature type="domain" description="RETREG1-3/ARL6IP-like N-terminal reticulon-homology" evidence="6">
    <location>
        <begin position="71"/>
        <end position="229"/>
    </location>
</feature>
<gene>
    <name evidence="7" type="ORF">ILUMI_02547</name>
</gene>
<dbReference type="GO" id="GO:0016020">
    <property type="term" value="C:membrane"/>
    <property type="evidence" value="ECO:0007669"/>
    <property type="project" value="UniProtKB-SubCell"/>
</dbReference>
<feature type="transmembrane region" description="Helical" evidence="5">
    <location>
        <begin position="110"/>
        <end position="134"/>
    </location>
</feature>
<dbReference type="Proteomes" id="UP000801492">
    <property type="component" value="Unassembled WGS sequence"/>
</dbReference>
<evidence type="ECO:0000313" key="8">
    <source>
        <dbReference type="Proteomes" id="UP000801492"/>
    </source>
</evidence>
<dbReference type="InterPro" id="IPR057282">
    <property type="entry name" value="RETREG1-3-like_RHD"/>
</dbReference>
<evidence type="ECO:0000256" key="1">
    <source>
        <dbReference type="ARBA" id="ARBA00004141"/>
    </source>
</evidence>
<comment type="subcellular location">
    <subcellularLocation>
        <location evidence="1">Membrane</location>
        <topology evidence="1">Multi-pass membrane protein</topology>
    </subcellularLocation>
</comment>
<evidence type="ECO:0000256" key="5">
    <source>
        <dbReference type="SAM" id="Phobius"/>
    </source>
</evidence>
<keyword evidence="8" id="KW-1185">Reference proteome</keyword>
<sequence>MEDQDAIAQLIREAYNKTPKDSGFQNDKNNIGHVENDKPLIAKKPSTHDLLSELEAQVVRLKHSLECWREIVVPIFSILLWEKNWYPGAIVGGTTFLFLSLWILDPSVLTTFAILGLTAAISDYLVPTLTATLFKSDSWNNVKERAYDEFCRAVVVYKAKITLSCASFYVMRTSRPKFFYGCMILTLALLAWIGNSFNNLFLTYLLVTVVLLIPGMEHHGILHKYGTVLTQKISDCAFLKGSHIKKE</sequence>
<reference evidence="7" key="1">
    <citation type="submission" date="2019-08" db="EMBL/GenBank/DDBJ databases">
        <title>The genome of the North American firefly Photinus pyralis.</title>
        <authorList>
            <consortium name="Photinus pyralis genome working group"/>
            <person name="Fallon T.R."/>
            <person name="Sander Lower S.E."/>
            <person name="Weng J.-K."/>
        </authorList>
    </citation>
    <scope>NUCLEOTIDE SEQUENCE</scope>
    <source>
        <strain evidence="7">TRF0915ILg1</strain>
        <tissue evidence="7">Whole body</tissue>
    </source>
</reference>
<evidence type="ECO:0000256" key="4">
    <source>
        <dbReference type="ARBA" id="ARBA00023136"/>
    </source>
</evidence>
<feature type="transmembrane region" description="Helical" evidence="5">
    <location>
        <begin position="85"/>
        <end position="104"/>
    </location>
</feature>
<keyword evidence="2 5" id="KW-0812">Transmembrane</keyword>
<protein>
    <recommendedName>
        <fullName evidence="6">RETREG1-3/ARL6IP-like N-terminal reticulon-homology domain-containing protein</fullName>
    </recommendedName>
</protein>
<feature type="transmembrane region" description="Helical" evidence="5">
    <location>
        <begin position="178"/>
        <end position="194"/>
    </location>
</feature>
<keyword evidence="4 5" id="KW-0472">Membrane</keyword>